<name>A0AAN6T143_9PEZI</name>
<gene>
    <name evidence="2" type="ORF">N658DRAFT_142789</name>
</gene>
<evidence type="ECO:0000313" key="2">
    <source>
        <dbReference type="EMBL" id="KAK4100212.1"/>
    </source>
</evidence>
<feature type="region of interest" description="Disordered" evidence="1">
    <location>
        <begin position="152"/>
        <end position="195"/>
    </location>
</feature>
<keyword evidence="3" id="KW-1185">Reference proteome</keyword>
<evidence type="ECO:0000313" key="3">
    <source>
        <dbReference type="Proteomes" id="UP001305647"/>
    </source>
</evidence>
<reference evidence="2" key="2">
    <citation type="submission" date="2023-05" db="EMBL/GenBank/DDBJ databases">
        <authorList>
            <consortium name="Lawrence Berkeley National Laboratory"/>
            <person name="Steindorff A."/>
            <person name="Hensen N."/>
            <person name="Bonometti L."/>
            <person name="Westerberg I."/>
            <person name="Brannstrom I.O."/>
            <person name="Guillou S."/>
            <person name="Cros-Aarteil S."/>
            <person name="Calhoun S."/>
            <person name="Haridas S."/>
            <person name="Kuo A."/>
            <person name="Mondo S."/>
            <person name="Pangilinan J."/>
            <person name="Riley R."/>
            <person name="Labutti K."/>
            <person name="Andreopoulos B."/>
            <person name="Lipzen A."/>
            <person name="Chen C."/>
            <person name="Yanf M."/>
            <person name="Daum C."/>
            <person name="Ng V."/>
            <person name="Clum A."/>
            <person name="Ohm R."/>
            <person name="Martin F."/>
            <person name="Silar P."/>
            <person name="Natvig D."/>
            <person name="Lalanne C."/>
            <person name="Gautier V."/>
            <person name="Ament-Velasquez S.L."/>
            <person name="Kruys A."/>
            <person name="Hutchinson M.I."/>
            <person name="Powell A.J."/>
            <person name="Barry K."/>
            <person name="Miller A.N."/>
            <person name="Grigoriev I.V."/>
            <person name="Debuchy R."/>
            <person name="Gladieux P."/>
            <person name="Thoren M.H."/>
            <person name="Johannesson H."/>
        </authorList>
    </citation>
    <scope>NUCLEOTIDE SEQUENCE</scope>
    <source>
        <strain evidence="2">CBS 757.83</strain>
    </source>
</reference>
<protein>
    <submittedName>
        <fullName evidence="2">Uncharacterized protein</fullName>
    </submittedName>
</protein>
<accession>A0AAN6T143</accession>
<organism evidence="2 3">
    <name type="scientific">Parathielavia hyrcaniae</name>
    <dbReference type="NCBI Taxonomy" id="113614"/>
    <lineage>
        <taxon>Eukaryota</taxon>
        <taxon>Fungi</taxon>
        <taxon>Dikarya</taxon>
        <taxon>Ascomycota</taxon>
        <taxon>Pezizomycotina</taxon>
        <taxon>Sordariomycetes</taxon>
        <taxon>Sordariomycetidae</taxon>
        <taxon>Sordariales</taxon>
        <taxon>Chaetomiaceae</taxon>
        <taxon>Parathielavia</taxon>
    </lineage>
</organism>
<comment type="caution">
    <text evidence="2">The sequence shown here is derived from an EMBL/GenBank/DDBJ whole genome shotgun (WGS) entry which is preliminary data.</text>
</comment>
<dbReference type="EMBL" id="MU863643">
    <property type="protein sequence ID" value="KAK4100212.1"/>
    <property type="molecule type" value="Genomic_DNA"/>
</dbReference>
<proteinExistence type="predicted"/>
<evidence type="ECO:0000256" key="1">
    <source>
        <dbReference type="SAM" id="MobiDB-lite"/>
    </source>
</evidence>
<sequence>MPPEVPSASAATAGEPMAQGEPMVQDQAVPDGRPDGRPERQARDIRQELADVINGDHFPALKTYFNTTQSQIIGNDDDVNAMRNGNSPAWLFMMEHALWEYNMRYNALTEEKEALQTTARQFENDVGVKLRKSEDAAIYWKARATALDDVIKSGTSTGTGNHNSGTDDHKDDISNTVIQHPDKFSGDEANSTKRT</sequence>
<dbReference type="AlphaFoldDB" id="A0AAN6T143"/>
<reference evidence="2" key="1">
    <citation type="journal article" date="2023" name="Mol. Phylogenet. Evol.">
        <title>Genome-scale phylogeny and comparative genomics of the fungal order Sordariales.</title>
        <authorList>
            <person name="Hensen N."/>
            <person name="Bonometti L."/>
            <person name="Westerberg I."/>
            <person name="Brannstrom I.O."/>
            <person name="Guillou S."/>
            <person name="Cros-Aarteil S."/>
            <person name="Calhoun S."/>
            <person name="Haridas S."/>
            <person name="Kuo A."/>
            <person name="Mondo S."/>
            <person name="Pangilinan J."/>
            <person name="Riley R."/>
            <person name="LaButti K."/>
            <person name="Andreopoulos B."/>
            <person name="Lipzen A."/>
            <person name="Chen C."/>
            <person name="Yan M."/>
            <person name="Daum C."/>
            <person name="Ng V."/>
            <person name="Clum A."/>
            <person name="Steindorff A."/>
            <person name="Ohm R.A."/>
            <person name="Martin F."/>
            <person name="Silar P."/>
            <person name="Natvig D.O."/>
            <person name="Lalanne C."/>
            <person name="Gautier V."/>
            <person name="Ament-Velasquez S.L."/>
            <person name="Kruys A."/>
            <person name="Hutchinson M.I."/>
            <person name="Powell A.J."/>
            <person name="Barry K."/>
            <person name="Miller A.N."/>
            <person name="Grigoriev I.V."/>
            <person name="Debuchy R."/>
            <person name="Gladieux P."/>
            <person name="Hiltunen Thoren M."/>
            <person name="Johannesson H."/>
        </authorList>
    </citation>
    <scope>NUCLEOTIDE SEQUENCE</scope>
    <source>
        <strain evidence="2">CBS 757.83</strain>
    </source>
</reference>
<feature type="region of interest" description="Disordered" evidence="1">
    <location>
        <begin position="1"/>
        <end position="40"/>
    </location>
</feature>
<feature type="compositionally biased region" description="Low complexity" evidence="1">
    <location>
        <begin position="153"/>
        <end position="164"/>
    </location>
</feature>
<feature type="non-terminal residue" evidence="2">
    <location>
        <position position="195"/>
    </location>
</feature>
<dbReference type="Proteomes" id="UP001305647">
    <property type="component" value="Unassembled WGS sequence"/>
</dbReference>